<evidence type="ECO:0000256" key="1">
    <source>
        <dbReference type="SAM" id="Phobius"/>
    </source>
</evidence>
<accession>A0ABP8EBU5</accession>
<protein>
    <submittedName>
        <fullName evidence="2">Uncharacterized protein</fullName>
    </submittedName>
</protein>
<gene>
    <name evidence="2" type="ORF">GCM10022257_18210</name>
</gene>
<evidence type="ECO:0000313" key="3">
    <source>
        <dbReference type="Proteomes" id="UP001500027"/>
    </source>
</evidence>
<reference evidence="3" key="1">
    <citation type="journal article" date="2019" name="Int. J. Syst. Evol. Microbiol.">
        <title>The Global Catalogue of Microorganisms (GCM) 10K type strain sequencing project: providing services to taxonomists for standard genome sequencing and annotation.</title>
        <authorList>
            <consortium name="The Broad Institute Genomics Platform"/>
            <consortium name="The Broad Institute Genome Sequencing Center for Infectious Disease"/>
            <person name="Wu L."/>
            <person name="Ma J."/>
        </authorList>
    </citation>
    <scope>NUCLEOTIDE SEQUENCE [LARGE SCALE GENOMIC DNA]</scope>
    <source>
        <strain evidence="3">JCM 17452</strain>
    </source>
</reference>
<feature type="transmembrane region" description="Helical" evidence="1">
    <location>
        <begin position="53"/>
        <end position="72"/>
    </location>
</feature>
<proteinExistence type="predicted"/>
<evidence type="ECO:0000313" key="2">
    <source>
        <dbReference type="EMBL" id="GAA4269720.1"/>
    </source>
</evidence>
<dbReference type="RefSeq" id="WP_139000388.1">
    <property type="nucleotide sequence ID" value="NZ_BAABAV010000001.1"/>
</dbReference>
<keyword evidence="1" id="KW-1133">Transmembrane helix</keyword>
<feature type="transmembrane region" description="Helical" evidence="1">
    <location>
        <begin position="108"/>
        <end position="126"/>
    </location>
</feature>
<dbReference type="EMBL" id="BAABAV010000001">
    <property type="protein sequence ID" value="GAA4269720.1"/>
    <property type="molecule type" value="Genomic_DNA"/>
</dbReference>
<keyword evidence="3" id="KW-1185">Reference proteome</keyword>
<keyword evidence="1" id="KW-0472">Membrane</keyword>
<dbReference type="Proteomes" id="UP001500027">
    <property type="component" value="Unassembled WGS sequence"/>
</dbReference>
<organism evidence="2 3">
    <name type="scientific">Hyunsoonleella aestuarii</name>
    <dbReference type="NCBI Taxonomy" id="912802"/>
    <lineage>
        <taxon>Bacteria</taxon>
        <taxon>Pseudomonadati</taxon>
        <taxon>Bacteroidota</taxon>
        <taxon>Flavobacteriia</taxon>
        <taxon>Flavobacteriales</taxon>
        <taxon>Flavobacteriaceae</taxon>
    </lineage>
</organism>
<name>A0ABP8EBU5_9FLAO</name>
<comment type="caution">
    <text evidence="2">The sequence shown here is derived from an EMBL/GenBank/DDBJ whole genome shotgun (WGS) entry which is preliminary data.</text>
</comment>
<sequence length="135" mass="15593">MKDQEDKYLDDLTKKVFRDASLKSPSSDFIDNVMARVTDYSQATVYKPLISKFTWTIIFLGFGALISYILFFEAPTETSNWLSSSDKILFVKSSISDVLSGFKMSKTLMYAMMLLALMSFVQVSFLKHYFNRRLE</sequence>
<keyword evidence="1" id="KW-0812">Transmembrane</keyword>